<proteinExistence type="predicted"/>
<evidence type="ECO:0000259" key="5">
    <source>
        <dbReference type="SMART" id="SM00280"/>
    </source>
</evidence>
<name>A0AAV4AM71_9GAST</name>
<dbReference type="GO" id="GO:0030154">
    <property type="term" value="P:cell differentiation"/>
    <property type="evidence" value="ECO:0007669"/>
    <property type="project" value="TreeGrafter"/>
</dbReference>
<organism evidence="6 7">
    <name type="scientific">Plakobranchus ocellatus</name>
    <dbReference type="NCBI Taxonomy" id="259542"/>
    <lineage>
        <taxon>Eukaryota</taxon>
        <taxon>Metazoa</taxon>
        <taxon>Spiralia</taxon>
        <taxon>Lophotrochozoa</taxon>
        <taxon>Mollusca</taxon>
        <taxon>Gastropoda</taxon>
        <taxon>Heterobranchia</taxon>
        <taxon>Euthyneura</taxon>
        <taxon>Panpulmonata</taxon>
        <taxon>Sacoglossa</taxon>
        <taxon>Placobranchoidea</taxon>
        <taxon>Plakobranchidae</taxon>
        <taxon>Plakobranchus</taxon>
    </lineage>
</organism>
<dbReference type="GO" id="GO:0005576">
    <property type="term" value="C:extracellular region"/>
    <property type="evidence" value="ECO:0007669"/>
    <property type="project" value="TreeGrafter"/>
</dbReference>
<dbReference type="InterPro" id="IPR050653">
    <property type="entry name" value="Prot_Inhib_GrowthFact_Antg"/>
</dbReference>
<evidence type="ECO:0000256" key="2">
    <source>
        <dbReference type="ARBA" id="ARBA00022900"/>
    </source>
</evidence>
<evidence type="ECO:0000313" key="6">
    <source>
        <dbReference type="EMBL" id="GFO07663.1"/>
    </source>
</evidence>
<accession>A0AAV4AM71</accession>
<keyword evidence="3" id="KW-1015">Disulfide bond</keyword>
<evidence type="ECO:0000256" key="3">
    <source>
        <dbReference type="ARBA" id="ARBA00023157"/>
    </source>
</evidence>
<evidence type="ECO:0000256" key="1">
    <source>
        <dbReference type="ARBA" id="ARBA00022690"/>
    </source>
</evidence>
<sequence>MWLLGVVLLASCLLLPSIMAASCDPTHRACHRNYNPVCATFKKTFSNRCVMEAELCRLAQDEFHFEEASVDGENCCGDAGPLIVYSPVCASDGKTYDNLWLMKNAACKNRDYLKEAPSSTCPDFPRWLGSA</sequence>
<feature type="signal peptide" evidence="4">
    <location>
        <begin position="1"/>
        <end position="20"/>
    </location>
</feature>
<keyword evidence="2" id="KW-0722">Serine protease inhibitor</keyword>
<dbReference type="EMBL" id="BLXT01003904">
    <property type="protein sequence ID" value="GFO07663.1"/>
    <property type="molecule type" value="Genomic_DNA"/>
</dbReference>
<dbReference type="PANTHER" id="PTHR10913:SF45">
    <property type="entry name" value="FOLLISTATIN, ISOFORM A-RELATED"/>
    <property type="match status" value="1"/>
</dbReference>
<dbReference type="Proteomes" id="UP000735302">
    <property type="component" value="Unassembled WGS sequence"/>
</dbReference>
<evidence type="ECO:0000256" key="4">
    <source>
        <dbReference type="SAM" id="SignalP"/>
    </source>
</evidence>
<dbReference type="SUPFAM" id="SSF100895">
    <property type="entry name" value="Kazal-type serine protease inhibitors"/>
    <property type="match status" value="2"/>
</dbReference>
<dbReference type="InterPro" id="IPR002350">
    <property type="entry name" value="Kazal_dom"/>
</dbReference>
<gene>
    <name evidence="6" type="ORF">PoB_003416800</name>
</gene>
<dbReference type="Pfam" id="PF07648">
    <property type="entry name" value="Kazal_2"/>
    <property type="match status" value="1"/>
</dbReference>
<feature type="chain" id="PRO_5043618500" evidence="4">
    <location>
        <begin position="21"/>
        <end position="131"/>
    </location>
</feature>
<keyword evidence="7" id="KW-1185">Reference proteome</keyword>
<dbReference type="InterPro" id="IPR036058">
    <property type="entry name" value="Kazal_dom_sf"/>
</dbReference>
<dbReference type="Pfam" id="PF00050">
    <property type="entry name" value="Kazal_1"/>
    <property type="match status" value="1"/>
</dbReference>
<dbReference type="AlphaFoldDB" id="A0AAV4AM71"/>
<feature type="domain" description="Kazal-like" evidence="5">
    <location>
        <begin position="74"/>
        <end position="121"/>
    </location>
</feature>
<protein>
    <submittedName>
        <fullName evidence="6">Kazal-type proteinase inhibitor</fullName>
    </submittedName>
</protein>
<reference evidence="6 7" key="1">
    <citation type="journal article" date="2021" name="Elife">
        <title>Chloroplast acquisition without the gene transfer in kleptoplastic sea slugs, Plakobranchus ocellatus.</title>
        <authorList>
            <person name="Maeda T."/>
            <person name="Takahashi S."/>
            <person name="Yoshida T."/>
            <person name="Shimamura S."/>
            <person name="Takaki Y."/>
            <person name="Nagai Y."/>
            <person name="Toyoda A."/>
            <person name="Suzuki Y."/>
            <person name="Arimoto A."/>
            <person name="Ishii H."/>
            <person name="Satoh N."/>
            <person name="Nishiyama T."/>
            <person name="Hasebe M."/>
            <person name="Maruyama T."/>
            <person name="Minagawa J."/>
            <person name="Obokata J."/>
            <person name="Shigenobu S."/>
        </authorList>
    </citation>
    <scope>NUCLEOTIDE SEQUENCE [LARGE SCALE GENOMIC DNA]</scope>
</reference>
<dbReference type="CDD" id="cd00104">
    <property type="entry name" value="KAZAL_FS"/>
    <property type="match status" value="2"/>
</dbReference>
<keyword evidence="4" id="KW-0732">Signal</keyword>
<comment type="caution">
    <text evidence="6">The sequence shown here is derived from an EMBL/GenBank/DDBJ whole genome shotgun (WGS) entry which is preliminary data.</text>
</comment>
<feature type="domain" description="Kazal-like" evidence="5">
    <location>
        <begin position="22"/>
        <end position="71"/>
    </location>
</feature>
<dbReference type="GO" id="GO:0004867">
    <property type="term" value="F:serine-type endopeptidase inhibitor activity"/>
    <property type="evidence" value="ECO:0007669"/>
    <property type="project" value="UniProtKB-KW"/>
</dbReference>
<dbReference type="Gene3D" id="3.30.60.30">
    <property type="match status" value="2"/>
</dbReference>
<dbReference type="SMART" id="SM00280">
    <property type="entry name" value="KAZAL"/>
    <property type="match status" value="2"/>
</dbReference>
<evidence type="ECO:0000313" key="7">
    <source>
        <dbReference type="Proteomes" id="UP000735302"/>
    </source>
</evidence>
<dbReference type="PANTHER" id="PTHR10913">
    <property type="entry name" value="FOLLISTATIN-RELATED"/>
    <property type="match status" value="1"/>
</dbReference>
<keyword evidence="1" id="KW-0646">Protease inhibitor</keyword>